<dbReference type="KEGG" id="dpx:DAPPUDRAFT_117271"/>
<proteinExistence type="predicted"/>
<dbReference type="Proteomes" id="UP000000305">
    <property type="component" value="Unassembled WGS sequence"/>
</dbReference>
<dbReference type="OrthoDB" id="6369804at2759"/>
<evidence type="ECO:0000313" key="3">
    <source>
        <dbReference type="Proteomes" id="UP000000305"/>
    </source>
</evidence>
<dbReference type="InParanoid" id="E9HS37"/>
<dbReference type="HOGENOM" id="CLU_427152_0_0_1"/>
<protein>
    <recommendedName>
        <fullName evidence="4">Endonuclease/exonuclease/phosphatase domain-containing protein</fullName>
    </recommendedName>
</protein>
<reference evidence="2 3" key="1">
    <citation type="journal article" date="2011" name="Science">
        <title>The ecoresponsive genome of Daphnia pulex.</title>
        <authorList>
            <person name="Colbourne J.K."/>
            <person name="Pfrender M.E."/>
            <person name="Gilbert D."/>
            <person name="Thomas W.K."/>
            <person name="Tucker A."/>
            <person name="Oakley T.H."/>
            <person name="Tokishita S."/>
            <person name="Aerts A."/>
            <person name="Arnold G.J."/>
            <person name="Basu M.K."/>
            <person name="Bauer D.J."/>
            <person name="Caceres C.E."/>
            <person name="Carmel L."/>
            <person name="Casola C."/>
            <person name="Choi J.H."/>
            <person name="Detter J.C."/>
            <person name="Dong Q."/>
            <person name="Dusheyko S."/>
            <person name="Eads B.D."/>
            <person name="Frohlich T."/>
            <person name="Geiler-Samerotte K.A."/>
            <person name="Gerlach D."/>
            <person name="Hatcher P."/>
            <person name="Jogdeo S."/>
            <person name="Krijgsveld J."/>
            <person name="Kriventseva E.V."/>
            <person name="Kultz D."/>
            <person name="Laforsch C."/>
            <person name="Lindquist E."/>
            <person name="Lopez J."/>
            <person name="Manak J.R."/>
            <person name="Muller J."/>
            <person name="Pangilinan J."/>
            <person name="Patwardhan R.P."/>
            <person name="Pitluck S."/>
            <person name="Pritham E.J."/>
            <person name="Rechtsteiner A."/>
            <person name="Rho M."/>
            <person name="Rogozin I.B."/>
            <person name="Sakarya O."/>
            <person name="Salamov A."/>
            <person name="Schaack S."/>
            <person name="Shapiro H."/>
            <person name="Shiga Y."/>
            <person name="Skalitzky C."/>
            <person name="Smith Z."/>
            <person name="Souvorov A."/>
            <person name="Sung W."/>
            <person name="Tang Z."/>
            <person name="Tsuchiya D."/>
            <person name="Tu H."/>
            <person name="Vos H."/>
            <person name="Wang M."/>
            <person name="Wolf Y.I."/>
            <person name="Yamagata H."/>
            <person name="Yamada T."/>
            <person name="Ye Y."/>
            <person name="Shaw J.R."/>
            <person name="Andrews J."/>
            <person name="Crease T.J."/>
            <person name="Tang H."/>
            <person name="Lucas S.M."/>
            <person name="Robertson H.M."/>
            <person name="Bork P."/>
            <person name="Koonin E.V."/>
            <person name="Zdobnov E.M."/>
            <person name="Grigoriev I.V."/>
            <person name="Lynch M."/>
            <person name="Boore J.L."/>
        </authorList>
    </citation>
    <scope>NUCLEOTIDE SEQUENCE [LARGE SCALE GENOMIC DNA]</scope>
</reference>
<feature type="region of interest" description="Disordered" evidence="1">
    <location>
        <begin position="430"/>
        <end position="482"/>
    </location>
</feature>
<gene>
    <name evidence="2" type="ORF">DAPPUDRAFT_117271</name>
</gene>
<evidence type="ECO:0008006" key="4">
    <source>
        <dbReference type="Google" id="ProtNLM"/>
    </source>
</evidence>
<sequence length="641" mass="70965">MLSYTREEILACRPGALSSAEPDPRLSACEILCSRLAKCTTKKIEDESKLLLANVQSLKSKGEVVMELLWSNKPDLLCMTESWLTPANADSFIASRVSDLPLCESFEFLNLSMAYRPRRVRVLVVYRPPASSMTVFMTEFQTVLETISALPDEVIIADDFNIHVDVSTDKSATDLSVATSTHSKKKRVTDQGHILDLVLTRQPGDFIRHVSVGDFISDYRLVTCSLRARSPGWPTSTVKIRPLKSIDADAFSADIRELPLLTDFYRDKVAELRGDPRRLHQLIDGSLDNKSSPAMPSFSDSKRLCAEFSNFYATKVSNIRTTIDSAVGLQPESGPPSTPSSRYQSFRRSSSCASLSTAARCRPLLAWRVSMGAPTKPTAHRLFTASSDGRVLQDFTSLFPEDVIRLVKISPASSAAFSFKRSSVRARETSVRARETLATPTHSHHHSPGSNRSNRRGSSLGRQNCNRRRRRQEASQNGFSSQADATAALSTWASAADKWFTTNRVKCNIEKTVVMYATPDEQKLERNNLQVGASSLPPSAECRHLALALALEMPLARRARYGDRAFSVAGPKIWNSLPDIVKCSSCLGDFKSRLKTYLFSRVYSSTTCQITVNDFFCCLTVHPVLRFISSGATLDLIGKCA</sequence>
<dbReference type="SUPFAM" id="SSF56219">
    <property type="entry name" value="DNase I-like"/>
    <property type="match status" value="1"/>
</dbReference>
<name>E9HS37_DAPPU</name>
<dbReference type="EMBL" id="GL732744">
    <property type="protein sequence ID" value="EFX65455.1"/>
    <property type="molecule type" value="Genomic_DNA"/>
</dbReference>
<evidence type="ECO:0000256" key="1">
    <source>
        <dbReference type="SAM" id="MobiDB-lite"/>
    </source>
</evidence>
<dbReference type="PANTHER" id="PTHR46670:SF3">
    <property type="entry name" value="ENDONUCLEASE_EXONUCLEASE_PHOSPHATASE DOMAIN-CONTAINING PROTEIN"/>
    <property type="match status" value="1"/>
</dbReference>
<evidence type="ECO:0000313" key="2">
    <source>
        <dbReference type="EMBL" id="EFX65455.1"/>
    </source>
</evidence>
<dbReference type="PANTHER" id="PTHR46670">
    <property type="entry name" value="ENDO/EXONUCLEASE/PHOSPHATASE DOMAIN-CONTAINING PROTEIN"/>
    <property type="match status" value="1"/>
</dbReference>
<feature type="compositionally biased region" description="Low complexity" evidence="1">
    <location>
        <begin position="448"/>
        <end position="464"/>
    </location>
</feature>
<dbReference type="InterPro" id="IPR036691">
    <property type="entry name" value="Endo/exonu/phosph_ase_sf"/>
</dbReference>
<dbReference type="AlphaFoldDB" id="E9HS37"/>
<organism evidence="2 3">
    <name type="scientific">Daphnia pulex</name>
    <name type="common">Water flea</name>
    <dbReference type="NCBI Taxonomy" id="6669"/>
    <lineage>
        <taxon>Eukaryota</taxon>
        <taxon>Metazoa</taxon>
        <taxon>Ecdysozoa</taxon>
        <taxon>Arthropoda</taxon>
        <taxon>Crustacea</taxon>
        <taxon>Branchiopoda</taxon>
        <taxon>Diplostraca</taxon>
        <taxon>Cladocera</taxon>
        <taxon>Anomopoda</taxon>
        <taxon>Daphniidae</taxon>
        <taxon>Daphnia</taxon>
    </lineage>
</organism>
<dbReference type="Gene3D" id="3.60.10.10">
    <property type="entry name" value="Endonuclease/exonuclease/phosphatase"/>
    <property type="match status" value="1"/>
</dbReference>
<accession>E9HS37</accession>
<keyword evidence="3" id="KW-1185">Reference proteome</keyword>